<comment type="caution">
    <text evidence="2">The sequence shown here is derived from an EMBL/GenBank/DDBJ whole genome shotgun (WGS) entry which is preliminary data.</text>
</comment>
<gene>
    <name evidence="1" type="ORF">AVEN_238169_1</name>
    <name evidence="2" type="ORF">AVEN_238176_1</name>
</gene>
<proteinExistence type="predicted"/>
<evidence type="ECO:0000313" key="3">
    <source>
        <dbReference type="Proteomes" id="UP000499080"/>
    </source>
</evidence>
<keyword evidence="3" id="KW-1185">Reference proteome</keyword>
<organism evidence="2 3">
    <name type="scientific">Araneus ventricosus</name>
    <name type="common">Orbweaver spider</name>
    <name type="synonym">Epeira ventricosa</name>
    <dbReference type="NCBI Taxonomy" id="182803"/>
    <lineage>
        <taxon>Eukaryota</taxon>
        <taxon>Metazoa</taxon>
        <taxon>Ecdysozoa</taxon>
        <taxon>Arthropoda</taxon>
        <taxon>Chelicerata</taxon>
        <taxon>Arachnida</taxon>
        <taxon>Araneae</taxon>
        <taxon>Araneomorphae</taxon>
        <taxon>Entelegynae</taxon>
        <taxon>Araneoidea</taxon>
        <taxon>Araneidae</taxon>
        <taxon>Araneus</taxon>
    </lineage>
</organism>
<dbReference type="OrthoDB" id="3263820at2759"/>
<evidence type="ECO:0000313" key="2">
    <source>
        <dbReference type="EMBL" id="GBM49818.1"/>
    </source>
</evidence>
<dbReference type="Proteomes" id="UP000499080">
    <property type="component" value="Unassembled WGS sequence"/>
</dbReference>
<dbReference type="AlphaFoldDB" id="A0A4Y2GB44"/>
<dbReference type="EMBL" id="BGPR01001273">
    <property type="protein sequence ID" value="GBM49807.1"/>
    <property type="molecule type" value="Genomic_DNA"/>
</dbReference>
<evidence type="ECO:0000313" key="1">
    <source>
        <dbReference type="EMBL" id="GBM49807.1"/>
    </source>
</evidence>
<accession>A0A4Y2GB44</accession>
<dbReference type="EMBL" id="BGPR01001273">
    <property type="protein sequence ID" value="GBM49818.1"/>
    <property type="molecule type" value="Genomic_DNA"/>
</dbReference>
<protein>
    <submittedName>
        <fullName evidence="2">Uncharacterized protein</fullName>
    </submittedName>
</protein>
<reference evidence="2 3" key="1">
    <citation type="journal article" date="2019" name="Sci. Rep.">
        <title>Orb-weaving spider Araneus ventricosus genome elucidates the spidroin gene catalogue.</title>
        <authorList>
            <person name="Kono N."/>
            <person name="Nakamura H."/>
            <person name="Ohtoshi R."/>
            <person name="Moran D.A.P."/>
            <person name="Shinohara A."/>
            <person name="Yoshida Y."/>
            <person name="Fujiwara M."/>
            <person name="Mori M."/>
            <person name="Tomita M."/>
            <person name="Arakawa K."/>
        </authorList>
    </citation>
    <scope>NUCLEOTIDE SEQUENCE [LARGE SCALE GENOMIC DNA]</scope>
</reference>
<name>A0A4Y2GB44_ARAVE</name>
<sequence length="111" mass="12178">MVWATFAAGGGTETVLIENKMISVLEQDIVPDSLLPVTLLITSGNTSDAYLMLYKILHEGERGKNSSMAISESRPECNVRPLGHSGLICLQEWGHSNSICLQEWASVLKQF</sequence>